<reference evidence="1" key="1">
    <citation type="submission" date="2018-02" db="EMBL/GenBank/DDBJ databases">
        <title>Rhizophora mucronata_Transcriptome.</title>
        <authorList>
            <person name="Meera S.P."/>
            <person name="Sreeshan A."/>
            <person name="Augustine A."/>
        </authorList>
    </citation>
    <scope>NUCLEOTIDE SEQUENCE</scope>
    <source>
        <tissue evidence="1">Leaf</tissue>
    </source>
</reference>
<evidence type="ECO:0000313" key="1">
    <source>
        <dbReference type="EMBL" id="MBX73568.1"/>
    </source>
</evidence>
<accession>A0A2P2R2X8</accession>
<proteinExistence type="predicted"/>
<protein>
    <submittedName>
        <fullName evidence="1">Uncharacterized protein</fullName>
    </submittedName>
</protein>
<name>A0A2P2R2X8_RHIMU</name>
<dbReference type="AlphaFoldDB" id="A0A2P2R2X8"/>
<organism evidence="1">
    <name type="scientific">Rhizophora mucronata</name>
    <name type="common">Asiatic mangrove</name>
    <dbReference type="NCBI Taxonomy" id="61149"/>
    <lineage>
        <taxon>Eukaryota</taxon>
        <taxon>Viridiplantae</taxon>
        <taxon>Streptophyta</taxon>
        <taxon>Embryophyta</taxon>
        <taxon>Tracheophyta</taxon>
        <taxon>Spermatophyta</taxon>
        <taxon>Magnoliopsida</taxon>
        <taxon>eudicotyledons</taxon>
        <taxon>Gunneridae</taxon>
        <taxon>Pentapetalae</taxon>
        <taxon>rosids</taxon>
        <taxon>fabids</taxon>
        <taxon>Malpighiales</taxon>
        <taxon>Rhizophoraceae</taxon>
        <taxon>Rhizophora</taxon>
    </lineage>
</organism>
<dbReference type="EMBL" id="GGEC01093084">
    <property type="protein sequence ID" value="MBX73568.1"/>
    <property type="molecule type" value="Transcribed_RNA"/>
</dbReference>
<sequence>MLLSSLLDVSLVRSILSCS</sequence>